<accession>U6M4K4</accession>
<feature type="region of interest" description="Disordered" evidence="1">
    <location>
        <begin position="564"/>
        <end position="736"/>
    </location>
</feature>
<feature type="compositionally biased region" description="Low complexity" evidence="1">
    <location>
        <begin position="1003"/>
        <end position="1035"/>
    </location>
</feature>
<reference evidence="2" key="2">
    <citation type="submission" date="2013-10" db="EMBL/GenBank/DDBJ databases">
        <authorList>
            <person name="Aslett M."/>
        </authorList>
    </citation>
    <scope>NUCLEOTIDE SEQUENCE [LARGE SCALE GENOMIC DNA]</scope>
    <source>
        <strain evidence="2">Weybridge</strain>
    </source>
</reference>
<feature type="region of interest" description="Disordered" evidence="1">
    <location>
        <begin position="841"/>
        <end position="1035"/>
    </location>
</feature>
<keyword evidence="3" id="KW-1185">Reference proteome</keyword>
<feature type="region of interest" description="Disordered" evidence="1">
    <location>
        <begin position="313"/>
        <end position="341"/>
    </location>
</feature>
<dbReference type="VEuPathDB" id="ToxoDB:EMWEY_00003660"/>
<proteinExistence type="predicted"/>
<evidence type="ECO:0000256" key="1">
    <source>
        <dbReference type="SAM" id="MobiDB-lite"/>
    </source>
</evidence>
<protein>
    <submittedName>
        <fullName evidence="2">Uncharacterized protein</fullName>
    </submittedName>
</protein>
<feature type="compositionally biased region" description="Basic and acidic residues" evidence="1">
    <location>
        <begin position="440"/>
        <end position="459"/>
    </location>
</feature>
<feature type="compositionally biased region" description="Polar residues" evidence="1">
    <location>
        <begin position="601"/>
        <end position="612"/>
    </location>
</feature>
<feature type="region of interest" description="Disordered" evidence="1">
    <location>
        <begin position="1053"/>
        <end position="1103"/>
    </location>
</feature>
<feature type="compositionally biased region" description="Basic and acidic residues" evidence="1">
    <location>
        <begin position="519"/>
        <end position="534"/>
    </location>
</feature>
<feature type="compositionally biased region" description="Basic and acidic residues" evidence="1">
    <location>
        <begin position="385"/>
        <end position="395"/>
    </location>
</feature>
<feature type="compositionally biased region" description="Low complexity" evidence="1">
    <location>
        <begin position="627"/>
        <end position="638"/>
    </location>
</feature>
<dbReference type="Proteomes" id="UP000030763">
    <property type="component" value="Unassembled WGS sequence"/>
</dbReference>
<feature type="compositionally biased region" description="Low complexity" evidence="1">
    <location>
        <begin position="406"/>
        <end position="423"/>
    </location>
</feature>
<dbReference type="GeneID" id="25334352"/>
<reference evidence="2" key="1">
    <citation type="submission" date="2013-10" db="EMBL/GenBank/DDBJ databases">
        <title>Genomic analysis of the causative agents of coccidiosis in chickens.</title>
        <authorList>
            <person name="Reid A.J."/>
            <person name="Blake D."/>
            <person name="Billington K."/>
            <person name="Browne H."/>
            <person name="Dunn M."/>
            <person name="Hung S."/>
            <person name="Kawahara F."/>
            <person name="Miranda-Saavedra D."/>
            <person name="Mourier T."/>
            <person name="Nagra H."/>
            <person name="Otto T.D."/>
            <person name="Rawlings N."/>
            <person name="Sanchez A."/>
            <person name="Sanders M."/>
            <person name="Subramaniam C."/>
            <person name="Tay Y."/>
            <person name="Dear P."/>
            <person name="Doerig C."/>
            <person name="Gruber A."/>
            <person name="Parkinson J."/>
            <person name="Shirley M."/>
            <person name="Wan K.L."/>
            <person name="Berriman M."/>
            <person name="Tomley F."/>
            <person name="Pain A."/>
        </authorList>
    </citation>
    <scope>NUCLEOTIDE SEQUENCE [LARGE SCALE GENOMIC DNA]</scope>
    <source>
        <strain evidence="2">Weybridge</strain>
    </source>
</reference>
<gene>
    <name evidence="2" type="ORF">EMWEY_00003660</name>
</gene>
<dbReference type="EMBL" id="HG719006">
    <property type="protein sequence ID" value="CDJ56590.1"/>
    <property type="molecule type" value="Genomic_DNA"/>
</dbReference>
<feature type="compositionally biased region" description="Low complexity" evidence="1">
    <location>
        <begin position="1209"/>
        <end position="1233"/>
    </location>
</feature>
<feature type="region of interest" description="Disordered" evidence="1">
    <location>
        <begin position="260"/>
        <end position="291"/>
    </location>
</feature>
<dbReference type="OrthoDB" id="333409at2759"/>
<feature type="compositionally biased region" description="Pro residues" evidence="1">
    <location>
        <begin position="676"/>
        <end position="689"/>
    </location>
</feature>
<feature type="region of interest" description="Disordered" evidence="1">
    <location>
        <begin position="385"/>
        <end position="552"/>
    </location>
</feature>
<evidence type="ECO:0000313" key="2">
    <source>
        <dbReference type="EMBL" id="CDJ56590.1"/>
    </source>
</evidence>
<feature type="compositionally biased region" description="Low complexity" evidence="1">
    <location>
        <begin position="564"/>
        <end position="575"/>
    </location>
</feature>
<feature type="compositionally biased region" description="Low complexity" evidence="1">
    <location>
        <begin position="1053"/>
        <end position="1102"/>
    </location>
</feature>
<sequence>MKNAIYAESSSPSSLSKLRGLTSAQTDIRCSLLCFALKVEFRRLLISYLRENRKCVNYFLDTTESESGVLRELELGCILWCLNIHTSAGLEVERAEAEARQDFAKTNENLLRRKLQFVFQEINSAYQLKFTLQRLNVLQELCRLESRFRAIEGELPAGSSSISSSSSNTEACRKEIPINRRQFDMLQDARNEFEIGCWNKLKQTNWYASLEALLPSSASSSSHLQDPKQMDWALTAAAGGAAADAAAAGASAATATAAPALPRLPGSCNDGIPEAPRTDQQGAPVAGPDAPAQVSRHLFKLWGCCTNPKSNSMQEAADGTMDLPSFPSPERTPAAPAAQAPAPEEAIADEATVPEIEAAVEPAAAGDAATARGCLGSWTLKQEEPKPLVRSERGKALRKQGNTGKNCCSSSCCITSTCSSSSTGNGGSNVSPHTSNAATADRRNDGDRKEQETDIEKEAICNSNRSNSNSNSSNINRNSSNSNSSSSNSGVTAAPRGRYVVNGRGRLTANRQQVLQRQCKVEKERGREEQEKHTARLQTQSSRSSSSSRKLAALHCAQLRAATAPEETAAEAPAESVGWKQQATSAGSKEAQAPRHANVSAGLQQSDNSAKQPQRLPTPLSLREPHAAATQPAAAHGASTPSSFQSTLQTTPRNRQHLQQLREEEEERQQQQRIASPPPLTLPKPPLHPPELHHRLSPGQQHQQRQQPQKPLQPQQPQHLQVTPRPWPVHNEGLSAPVDLRGNAPLIFMTDMQQHKQHQPLVFAASDIQHHTCPTIARVLLPSPRTPLLVLPQSTAVPQQVQQQQRLQQEQLQQQLHLHQQHQLGKQQQLLQQQQQQLQQHQQLQQSHQDHLHQHQQQQLHTTMTPQQQADASTQQHHLFHTTHSLHLQKQSHKQQQQQSMPDKLMKERQHGLVDATPGANWQWNWPPEAHTQQQQELQLHQEQQQEQELQKHESQRHQQNQDLQQGLQHEVQQQQQLQQQQRQQQQEQHQQLQHQLPEHHQQQQLQHQPVQQQQLQQQQLQPQQLQPQQLQQQHNRNLMEEVPPQPLSLAWQQKQDLQQQKQELNPHQGPQQQRERQNLQLPQQQEVHQLHQQQQHMLQHQDMLRKQHELQQPKPEPHKPPALQQHVQQQMEGSIRAHYTEGLECEAVTQQCMPAQARPHNTGYGLSKPPNGFTAARAAAAATAAAIAAATAAIKGGPQTVGLYAGQQTHTTNGQGTAVEQQQQRPLLQQQPEVPTPGSPEEIPQETDTNGLSQQQQQHLLLQQEQQNVPQLTSALQQRGAPRTGAAARVGVAASTASPFLAASEMENRRAAFPAAAAAASPTGAAATASPCAQVHLQPRLAPVWMPHQLALHQQQQQQQQLLLPTVRLTTLPPQLSGPLLVSPGGPDAHPQLLLQVMGNSSGWGVRTPQHPSHCV</sequence>
<dbReference type="RefSeq" id="XP_013333241.1">
    <property type="nucleotide sequence ID" value="XM_013477787.1"/>
</dbReference>
<feature type="compositionally biased region" description="Low complexity" evidence="1">
    <location>
        <begin position="958"/>
        <end position="996"/>
    </location>
</feature>
<organism evidence="2 3">
    <name type="scientific">Eimeria maxima</name>
    <name type="common">Coccidian parasite</name>
    <dbReference type="NCBI Taxonomy" id="5804"/>
    <lineage>
        <taxon>Eukaryota</taxon>
        <taxon>Sar</taxon>
        <taxon>Alveolata</taxon>
        <taxon>Apicomplexa</taxon>
        <taxon>Conoidasida</taxon>
        <taxon>Coccidia</taxon>
        <taxon>Eucoccidiorida</taxon>
        <taxon>Eimeriorina</taxon>
        <taxon>Eimeriidae</taxon>
        <taxon>Eimeria</taxon>
    </lineage>
</organism>
<feature type="compositionally biased region" description="Low complexity" evidence="1">
    <location>
        <begin position="933"/>
        <end position="948"/>
    </location>
</feature>
<feature type="compositionally biased region" description="Low complexity" evidence="1">
    <location>
        <begin position="697"/>
        <end position="721"/>
    </location>
</feature>
<name>U6M4K4_EIMMA</name>
<feature type="region of interest" description="Disordered" evidence="1">
    <location>
        <begin position="1209"/>
        <end position="1259"/>
    </location>
</feature>
<feature type="compositionally biased region" description="Low complexity" evidence="1">
    <location>
        <begin position="462"/>
        <end position="489"/>
    </location>
</feature>
<evidence type="ECO:0000313" key="3">
    <source>
        <dbReference type="Proteomes" id="UP000030763"/>
    </source>
</evidence>
<feature type="compositionally biased region" description="Low complexity" evidence="1">
    <location>
        <begin position="855"/>
        <end position="900"/>
    </location>
</feature>
<feature type="compositionally biased region" description="Low complexity" evidence="1">
    <location>
        <begin position="329"/>
        <end position="341"/>
    </location>
</feature>
<feature type="compositionally biased region" description="Polar residues" evidence="1">
    <location>
        <begin position="639"/>
        <end position="652"/>
    </location>
</feature>